<reference evidence="3" key="1">
    <citation type="submission" date="2022-08" db="UniProtKB">
        <authorList>
            <consortium name="EnsemblMetazoa"/>
        </authorList>
    </citation>
    <scope>IDENTIFICATION</scope>
    <source>
        <strain evidence="3">EBRO</strain>
    </source>
</reference>
<feature type="compositionally biased region" description="Polar residues" evidence="1">
    <location>
        <begin position="130"/>
        <end position="145"/>
    </location>
</feature>
<dbReference type="VEuPathDB" id="VectorBase:AATE008888"/>
<proteinExistence type="predicted"/>
<dbReference type="PANTHER" id="PTHR46060">
    <property type="entry name" value="MARINER MOS1 TRANSPOSASE-LIKE PROTEIN"/>
    <property type="match status" value="1"/>
</dbReference>
<feature type="domain" description="Mos1 transposase HTH" evidence="2">
    <location>
        <begin position="12"/>
        <end position="56"/>
    </location>
</feature>
<feature type="region of interest" description="Disordered" evidence="1">
    <location>
        <begin position="112"/>
        <end position="185"/>
    </location>
</feature>
<dbReference type="STRING" id="41427.A0A182J0A1"/>
<dbReference type="InterPro" id="IPR052709">
    <property type="entry name" value="Transposase-MT_Hybrid"/>
</dbReference>
<evidence type="ECO:0000256" key="1">
    <source>
        <dbReference type="SAM" id="MobiDB-lite"/>
    </source>
</evidence>
<dbReference type="AlphaFoldDB" id="A0A182J0A1"/>
<name>A0A182J0A1_ANOAO</name>
<sequence>MEDTAMRNVEQRYSIKFCVKLGLTPSETIRMLRLAYGDETMNRTSVFEWHKKFKDGRANVQDDARAGRPVSVTIEENVTKVGNLLRSNRKSKPPIRTIAQELNLSKSSTHSMIKNRLKKQTREAVRRECTTTPASSQTRRSSTIAIPQHSRPLVVLVELRSSAKPRTDERQAETEGETERQAVKVCAYVRVRREPEAEEEEEEEEQERTRA</sequence>
<dbReference type="EnsemblMetazoa" id="AATE008888-RA">
    <property type="protein sequence ID" value="AATE008888-PA.1"/>
    <property type="gene ID" value="AATE008888"/>
</dbReference>
<organism evidence="3">
    <name type="scientific">Anopheles atroparvus</name>
    <name type="common">European mosquito</name>
    <dbReference type="NCBI Taxonomy" id="41427"/>
    <lineage>
        <taxon>Eukaryota</taxon>
        <taxon>Metazoa</taxon>
        <taxon>Ecdysozoa</taxon>
        <taxon>Arthropoda</taxon>
        <taxon>Hexapoda</taxon>
        <taxon>Insecta</taxon>
        <taxon>Pterygota</taxon>
        <taxon>Neoptera</taxon>
        <taxon>Endopterygota</taxon>
        <taxon>Diptera</taxon>
        <taxon>Nematocera</taxon>
        <taxon>Culicoidea</taxon>
        <taxon>Culicidae</taxon>
        <taxon>Anophelinae</taxon>
        <taxon>Anopheles</taxon>
    </lineage>
</organism>
<accession>A0A182J0A1</accession>
<protein>
    <submittedName>
        <fullName evidence="3">HTH_48 domain-containing protein</fullName>
    </submittedName>
</protein>
<feature type="region of interest" description="Disordered" evidence="1">
    <location>
        <begin position="192"/>
        <end position="211"/>
    </location>
</feature>
<dbReference type="Pfam" id="PF17906">
    <property type="entry name" value="HTH_48"/>
    <property type="match status" value="1"/>
</dbReference>
<feature type="compositionally biased region" description="Basic and acidic residues" evidence="1">
    <location>
        <begin position="165"/>
        <end position="182"/>
    </location>
</feature>
<dbReference type="InterPro" id="IPR041426">
    <property type="entry name" value="Mos1_HTH"/>
</dbReference>
<feature type="compositionally biased region" description="Basic and acidic residues" evidence="1">
    <location>
        <begin position="120"/>
        <end position="129"/>
    </location>
</feature>
<feature type="compositionally biased region" description="Acidic residues" evidence="1">
    <location>
        <begin position="196"/>
        <end position="211"/>
    </location>
</feature>
<dbReference type="Gene3D" id="1.10.10.1450">
    <property type="match status" value="1"/>
</dbReference>
<dbReference type="PANTHER" id="PTHR46060:SF3">
    <property type="entry name" value="PROTEIN GVQW3"/>
    <property type="match status" value="1"/>
</dbReference>
<evidence type="ECO:0000259" key="2">
    <source>
        <dbReference type="Pfam" id="PF17906"/>
    </source>
</evidence>
<evidence type="ECO:0000313" key="3">
    <source>
        <dbReference type="EnsemblMetazoa" id="AATE008888-PA.1"/>
    </source>
</evidence>